<dbReference type="SUPFAM" id="SSF81345">
    <property type="entry name" value="ABC transporter involved in vitamin B12 uptake, BtuC"/>
    <property type="match status" value="1"/>
</dbReference>
<protein>
    <submittedName>
        <fullName evidence="8">Metal ABC transporter permease</fullName>
    </submittedName>
</protein>
<evidence type="ECO:0000256" key="2">
    <source>
        <dbReference type="ARBA" id="ARBA00008034"/>
    </source>
</evidence>
<evidence type="ECO:0000256" key="3">
    <source>
        <dbReference type="ARBA" id="ARBA00022692"/>
    </source>
</evidence>
<dbReference type="EMBL" id="JAMKFE010000001">
    <property type="protein sequence ID" value="MCM5678144.1"/>
    <property type="molecule type" value="Genomic_DNA"/>
</dbReference>
<evidence type="ECO:0000256" key="1">
    <source>
        <dbReference type="ARBA" id="ARBA00004141"/>
    </source>
</evidence>
<feature type="transmembrane region" description="Helical" evidence="7">
    <location>
        <begin position="90"/>
        <end position="107"/>
    </location>
</feature>
<evidence type="ECO:0000256" key="7">
    <source>
        <dbReference type="SAM" id="Phobius"/>
    </source>
</evidence>
<dbReference type="Pfam" id="PF00950">
    <property type="entry name" value="ABC-3"/>
    <property type="match status" value="2"/>
</dbReference>
<comment type="subcellular location">
    <subcellularLocation>
        <location evidence="6">Cell membrane</location>
        <topology evidence="6">Multi-pass membrane protein</topology>
    </subcellularLocation>
    <subcellularLocation>
        <location evidence="1">Membrane</location>
        <topology evidence="1">Multi-pass membrane protein</topology>
    </subcellularLocation>
</comment>
<gene>
    <name evidence="8" type="ORF">M8A51_01185</name>
</gene>
<dbReference type="InterPro" id="IPR037294">
    <property type="entry name" value="ABC_BtuC-like"/>
</dbReference>
<sequence>MNNDLSILVLPLVAGVLTLLTHVPLGEQVLKRGIVFIDLAIAQVAALGVLVASSLADDGITGWLAGTGAALGGAALVAWLGERWPARREALIGLVYVAGAVIALLWVSADPRGGQKLSAMLSGDVLWADWTRLAPLAVATLPFLVLHFVRPRLWAQGWLFYPCFAVLVSLSVPLLGLYLVFATLIVPALAFGGGTRSSGLAAVGLGSLAYGAGLLASLGWDLPSGPCIVLALMLAGCVVAAARMRGAQPPRELSAGRH</sequence>
<feature type="transmembrane region" description="Helical" evidence="7">
    <location>
        <begin position="62"/>
        <end position="81"/>
    </location>
</feature>
<feature type="transmembrane region" description="Helical" evidence="7">
    <location>
        <begin position="127"/>
        <end position="146"/>
    </location>
</feature>
<evidence type="ECO:0000313" key="9">
    <source>
        <dbReference type="Proteomes" id="UP001165541"/>
    </source>
</evidence>
<comment type="similarity">
    <text evidence="2 6">Belongs to the ABC-3 integral membrane protein family.</text>
</comment>
<keyword evidence="9" id="KW-1185">Reference proteome</keyword>
<keyword evidence="4 7" id="KW-1133">Transmembrane helix</keyword>
<dbReference type="Proteomes" id="UP001165541">
    <property type="component" value="Unassembled WGS sequence"/>
</dbReference>
<dbReference type="InterPro" id="IPR001626">
    <property type="entry name" value="ABC_TroCD"/>
</dbReference>
<feature type="transmembrane region" description="Helical" evidence="7">
    <location>
        <begin position="198"/>
        <end position="220"/>
    </location>
</feature>
<evidence type="ECO:0000256" key="5">
    <source>
        <dbReference type="ARBA" id="ARBA00023136"/>
    </source>
</evidence>
<feature type="transmembrane region" description="Helical" evidence="7">
    <location>
        <begin position="158"/>
        <end position="186"/>
    </location>
</feature>
<reference evidence="8" key="1">
    <citation type="submission" date="2022-05" db="EMBL/GenBank/DDBJ databases">
        <title>Schlegelella sp. nov., isolated from mangrove soil.</title>
        <authorList>
            <person name="Liu Y."/>
            <person name="Ge X."/>
            <person name="Liu W."/>
        </authorList>
    </citation>
    <scope>NUCLEOTIDE SEQUENCE</scope>
    <source>
        <strain evidence="8">S2-27</strain>
    </source>
</reference>
<keyword evidence="3 6" id="KW-0812">Transmembrane</keyword>
<organism evidence="8 9">
    <name type="scientific">Caldimonas mangrovi</name>
    <dbReference type="NCBI Taxonomy" id="2944811"/>
    <lineage>
        <taxon>Bacteria</taxon>
        <taxon>Pseudomonadati</taxon>
        <taxon>Pseudomonadota</taxon>
        <taxon>Betaproteobacteria</taxon>
        <taxon>Burkholderiales</taxon>
        <taxon>Sphaerotilaceae</taxon>
        <taxon>Caldimonas</taxon>
    </lineage>
</organism>
<feature type="transmembrane region" description="Helical" evidence="7">
    <location>
        <begin position="227"/>
        <end position="244"/>
    </location>
</feature>
<accession>A0ABT0YHC7</accession>
<feature type="transmembrane region" description="Helical" evidence="7">
    <location>
        <begin position="6"/>
        <end position="23"/>
    </location>
</feature>
<evidence type="ECO:0000256" key="4">
    <source>
        <dbReference type="ARBA" id="ARBA00022989"/>
    </source>
</evidence>
<dbReference type="RefSeq" id="WP_251776290.1">
    <property type="nucleotide sequence ID" value="NZ_JAMKFE010000001.1"/>
</dbReference>
<proteinExistence type="inferred from homology"/>
<keyword evidence="5 7" id="KW-0472">Membrane</keyword>
<name>A0ABT0YHC7_9BURK</name>
<keyword evidence="6" id="KW-0813">Transport</keyword>
<evidence type="ECO:0000313" key="8">
    <source>
        <dbReference type="EMBL" id="MCM5678144.1"/>
    </source>
</evidence>
<feature type="transmembrane region" description="Helical" evidence="7">
    <location>
        <begin position="35"/>
        <end position="56"/>
    </location>
</feature>
<comment type="caution">
    <text evidence="8">The sequence shown here is derived from an EMBL/GenBank/DDBJ whole genome shotgun (WGS) entry which is preliminary data.</text>
</comment>
<dbReference type="PANTHER" id="PTHR30477">
    <property type="entry name" value="ABC-TRANSPORTER METAL-BINDING PROTEIN"/>
    <property type="match status" value="1"/>
</dbReference>
<evidence type="ECO:0000256" key="6">
    <source>
        <dbReference type="RuleBase" id="RU003943"/>
    </source>
</evidence>
<dbReference type="PANTHER" id="PTHR30477:SF19">
    <property type="entry name" value="METAL ABC TRANSPORTER PERMEASE"/>
    <property type="match status" value="1"/>
</dbReference>